<feature type="transmembrane region" description="Helical" evidence="9">
    <location>
        <begin position="20"/>
        <end position="41"/>
    </location>
</feature>
<evidence type="ECO:0000256" key="1">
    <source>
        <dbReference type="ARBA" id="ARBA00004651"/>
    </source>
</evidence>
<dbReference type="PANTHER" id="PTHR21716:SF53">
    <property type="entry name" value="PERMEASE PERM-RELATED"/>
    <property type="match status" value="1"/>
</dbReference>
<organism evidence="10 11">
    <name type="scientific">Sanguibacter suaedae</name>
    <dbReference type="NCBI Taxonomy" id="2795737"/>
    <lineage>
        <taxon>Bacteria</taxon>
        <taxon>Bacillati</taxon>
        <taxon>Actinomycetota</taxon>
        <taxon>Actinomycetes</taxon>
        <taxon>Micrococcales</taxon>
        <taxon>Sanguibacteraceae</taxon>
        <taxon>Sanguibacter</taxon>
    </lineage>
</organism>
<feature type="transmembrane region" description="Helical" evidence="9">
    <location>
        <begin position="74"/>
        <end position="96"/>
    </location>
</feature>
<evidence type="ECO:0000256" key="4">
    <source>
        <dbReference type="ARBA" id="ARBA00022475"/>
    </source>
</evidence>
<evidence type="ECO:0000256" key="6">
    <source>
        <dbReference type="ARBA" id="ARBA00022989"/>
    </source>
</evidence>
<comment type="caution">
    <text evidence="10">The sequence shown here is derived from an EMBL/GenBank/DDBJ whole genome shotgun (WGS) entry which is preliminary data.</text>
</comment>
<sequence length="378" mass="38496">MKANRTTPRPLWQDSLGRAAVRSAQVLLVLALATCVVLALVELKLVVIPILIASIIAAAVSPVVRFLRNRGLPAALATWAAMLTGIGVLGAVGWLIGRAVRSEWDELVSSAGQGVDELQRFATEGPLGLDNDQLDAAREQATELLQSDGVQSGAIAGATAAAEVVTGLLLGAVILFFLLKDGRKIFEFLIKPLDDTTQDRAKDIGNQSVGVLGGYVRGTAIVALVDALVIGIALAILGVPLALPLATIVFLGAFIPLVGATASGILAALVALVANGPVTALIVIIVVIAVNQLEGDLLAPVVIGRALSLHPLVILLALTIGTILSGIIGALLAVPIAAVAWTVVKGWAQSSPDREPAGEPATLGAGGHPTEGDGTSAP</sequence>
<feature type="transmembrane region" description="Helical" evidence="9">
    <location>
        <begin position="227"/>
        <end position="259"/>
    </location>
</feature>
<reference evidence="10" key="1">
    <citation type="submission" date="2020-12" db="EMBL/GenBank/DDBJ databases">
        <title>Sanguibacter suaedae sp. nov., isolated from Suaeda aralocaspica.</title>
        <authorList>
            <person name="Ma Q."/>
        </authorList>
    </citation>
    <scope>NUCLEOTIDE SEQUENCE</scope>
    <source>
        <strain evidence="10">YZGR15</strain>
    </source>
</reference>
<feature type="transmembrane region" description="Helical" evidence="9">
    <location>
        <begin position="265"/>
        <end position="290"/>
    </location>
</feature>
<comment type="subcellular location">
    <subcellularLocation>
        <location evidence="1">Cell membrane</location>
        <topology evidence="1">Multi-pass membrane protein</topology>
    </subcellularLocation>
</comment>
<dbReference type="GO" id="GO:0055085">
    <property type="term" value="P:transmembrane transport"/>
    <property type="evidence" value="ECO:0007669"/>
    <property type="project" value="TreeGrafter"/>
</dbReference>
<dbReference type="InterPro" id="IPR002549">
    <property type="entry name" value="AI-2E-like"/>
</dbReference>
<evidence type="ECO:0000256" key="2">
    <source>
        <dbReference type="ARBA" id="ARBA00009773"/>
    </source>
</evidence>
<evidence type="ECO:0000256" key="5">
    <source>
        <dbReference type="ARBA" id="ARBA00022692"/>
    </source>
</evidence>
<dbReference type="GO" id="GO:0005886">
    <property type="term" value="C:plasma membrane"/>
    <property type="evidence" value="ECO:0007669"/>
    <property type="project" value="UniProtKB-SubCell"/>
</dbReference>
<gene>
    <name evidence="10" type="ORF">JAV76_07505</name>
</gene>
<keyword evidence="6 9" id="KW-1133">Transmembrane helix</keyword>
<evidence type="ECO:0000313" key="10">
    <source>
        <dbReference type="EMBL" id="MBI9114856.1"/>
    </source>
</evidence>
<keyword evidence="5 9" id="KW-0812">Transmembrane</keyword>
<evidence type="ECO:0000256" key="8">
    <source>
        <dbReference type="SAM" id="MobiDB-lite"/>
    </source>
</evidence>
<dbReference type="AlphaFoldDB" id="A0A934I5Y6"/>
<feature type="transmembrane region" description="Helical" evidence="9">
    <location>
        <begin position="154"/>
        <end position="179"/>
    </location>
</feature>
<feature type="transmembrane region" description="Helical" evidence="9">
    <location>
        <begin position="323"/>
        <end position="344"/>
    </location>
</feature>
<keyword evidence="4" id="KW-1003">Cell membrane</keyword>
<comment type="similarity">
    <text evidence="2">Belongs to the autoinducer-2 exporter (AI-2E) (TC 2.A.86) family.</text>
</comment>
<accession>A0A934I5Y6</accession>
<proteinExistence type="inferred from homology"/>
<dbReference type="PANTHER" id="PTHR21716">
    <property type="entry name" value="TRANSMEMBRANE PROTEIN"/>
    <property type="match status" value="1"/>
</dbReference>
<feature type="transmembrane region" description="Helical" evidence="9">
    <location>
        <begin position="47"/>
        <end position="67"/>
    </location>
</feature>
<protein>
    <submittedName>
        <fullName evidence="10">AI-2E family transporter</fullName>
    </submittedName>
</protein>
<keyword evidence="11" id="KW-1185">Reference proteome</keyword>
<evidence type="ECO:0000256" key="7">
    <source>
        <dbReference type="ARBA" id="ARBA00023136"/>
    </source>
</evidence>
<keyword evidence="3" id="KW-0813">Transport</keyword>
<dbReference type="Proteomes" id="UP000602087">
    <property type="component" value="Unassembled WGS sequence"/>
</dbReference>
<feature type="region of interest" description="Disordered" evidence="8">
    <location>
        <begin position="350"/>
        <end position="378"/>
    </location>
</feature>
<evidence type="ECO:0000313" key="11">
    <source>
        <dbReference type="Proteomes" id="UP000602087"/>
    </source>
</evidence>
<dbReference type="EMBL" id="JAEINH010000005">
    <property type="protein sequence ID" value="MBI9114856.1"/>
    <property type="molecule type" value="Genomic_DNA"/>
</dbReference>
<name>A0A934I5Y6_9MICO</name>
<dbReference type="Pfam" id="PF01594">
    <property type="entry name" value="AI-2E_transport"/>
    <property type="match status" value="1"/>
</dbReference>
<keyword evidence="7 9" id="KW-0472">Membrane</keyword>
<evidence type="ECO:0000256" key="3">
    <source>
        <dbReference type="ARBA" id="ARBA00022448"/>
    </source>
</evidence>
<evidence type="ECO:0000256" key="9">
    <source>
        <dbReference type="SAM" id="Phobius"/>
    </source>
</evidence>
<dbReference type="RefSeq" id="WP_198733423.1">
    <property type="nucleotide sequence ID" value="NZ_JAEINH010000005.1"/>
</dbReference>